<organism evidence="1 2">
    <name type="scientific">Entomophthora muscae</name>
    <dbReference type="NCBI Taxonomy" id="34485"/>
    <lineage>
        <taxon>Eukaryota</taxon>
        <taxon>Fungi</taxon>
        <taxon>Fungi incertae sedis</taxon>
        <taxon>Zoopagomycota</taxon>
        <taxon>Entomophthoromycotina</taxon>
        <taxon>Entomophthoromycetes</taxon>
        <taxon>Entomophthorales</taxon>
        <taxon>Entomophthoraceae</taxon>
        <taxon>Entomophthora</taxon>
    </lineage>
</organism>
<reference evidence="1" key="1">
    <citation type="submission" date="2022-04" db="EMBL/GenBank/DDBJ databases">
        <title>Genome of the entomopathogenic fungus Entomophthora muscae.</title>
        <authorList>
            <person name="Elya C."/>
            <person name="Lovett B.R."/>
            <person name="Lee E."/>
            <person name="Macias A.M."/>
            <person name="Hajek A.E."/>
            <person name="De Bivort B.L."/>
            <person name="Kasson M.T."/>
            <person name="De Fine Licht H.H."/>
            <person name="Stajich J.E."/>
        </authorList>
    </citation>
    <scope>NUCLEOTIDE SEQUENCE</scope>
    <source>
        <strain evidence="1">Berkeley</strain>
    </source>
</reference>
<comment type="caution">
    <text evidence="1">The sequence shown here is derived from an EMBL/GenBank/DDBJ whole genome shotgun (WGS) entry which is preliminary data.</text>
</comment>
<keyword evidence="2" id="KW-1185">Reference proteome</keyword>
<evidence type="ECO:0000313" key="2">
    <source>
        <dbReference type="Proteomes" id="UP001165960"/>
    </source>
</evidence>
<dbReference type="EMBL" id="QTSX02004471">
    <property type="protein sequence ID" value="KAJ9064446.1"/>
    <property type="molecule type" value="Genomic_DNA"/>
</dbReference>
<proteinExistence type="predicted"/>
<accession>A0ACC2SQJ2</accession>
<dbReference type="Proteomes" id="UP001165960">
    <property type="component" value="Unassembled WGS sequence"/>
</dbReference>
<sequence length="109" mass="11532">MQSLLEAKVVILGSQGVGKSSLVLRYIQKTFSPNSPSTIGAAFSTTKILTATLLYIASSMAVKSGSKSGIPPARKGSAPWRPCIIEALALPSLYMTYPQKKALRTCIDG</sequence>
<evidence type="ECO:0000313" key="1">
    <source>
        <dbReference type="EMBL" id="KAJ9064446.1"/>
    </source>
</evidence>
<gene>
    <name evidence="1" type="ORF">DSO57_1030559</name>
</gene>
<name>A0ACC2SQJ2_9FUNG</name>
<protein>
    <submittedName>
        <fullName evidence="1">Uncharacterized protein</fullName>
    </submittedName>
</protein>